<reference evidence="3 4" key="1">
    <citation type="journal article" date="2005" name="Genome Res.">
        <title>Living with two extremes: conclusions from the genome sequence of Natronomonas pharaonis.</title>
        <authorList>
            <person name="Falb M."/>
            <person name="Pfeiffer F."/>
            <person name="Palm P."/>
            <person name="Rodewald K."/>
            <person name="Hickmann V."/>
            <person name="Tittor J."/>
            <person name="Oesterhelt D."/>
        </authorList>
    </citation>
    <scope>NUCLEOTIDE SEQUENCE [LARGE SCALE GENOMIC DNA]</scope>
    <source>
        <strain evidence="4">ATCC 35678 / DSM 2160 / CIP 103997 / JCM 8858 / NBRC 14720 / NCIMB 2260 / Gabara</strain>
    </source>
</reference>
<dbReference type="SMR" id="A0A1U7EY07"/>
<evidence type="ECO:0000313" key="3">
    <source>
        <dbReference type="EMBL" id="CAI50094.1"/>
    </source>
</evidence>
<dbReference type="Gene3D" id="3.30.70.20">
    <property type="match status" value="1"/>
</dbReference>
<feature type="region of interest" description="Disordered" evidence="1">
    <location>
        <begin position="1"/>
        <end position="28"/>
    </location>
</feature>
<feature type="region of interest" description="Disordered" evidence="1">
    <location>
        <begin position="379"/>
        <end position="401"/>
    </location>
</feature>
<dbReference type="PANTHER" id="PTHR31332">
    <property type="entry name" value="7-HYDROXYMETHYL CHLOROPHYLL A REDUCTASE, CHLOROPLASTIC"/>
    <property type="match status" value="1"/>
</dbReference>
<dbReference type="STRING" id="348780.NP_4006A"/>
<evidence type="ECO:0000256" key="1">
    <source>
        <dbReference type="SAM" id="MobiDB-lite"/>
    </source>
</evidence>
<feature type="domain" description="4Fe-4S ferredoxin-type" evidence="2">
    <location>
        <begin position="36"/>
        <end position="65"/>
    </location>
</feature>
<dbReference type="HOGENOM" id="CLU_037958_0_1_2"/>
<dbReference type="PANTHER" id="PTHR31332:SF0">
    <property type="entry name" value="7-HYDROXYMETHYL CHLOROPHYLL A REDUCTASE, CHLOROPLASTIC"/>
    <property type="match status" value="1"/>
</dbReference>
<name>A0A1U7EY07_NATPD</name>
<protein>
    <submittedName>
        <fullName evidence="3">Homolog to coenzyme F420 hydrogenase</fullName>
    </submittedName>
</protein>
<dbReference type="InterPro" id="IPR017900">
    <property type="entry name" value="4Fe4S_Fe_S_CS"/>
</dbReference>
<dbReference type="PROSITE" id="PS51379">
    <property type="entry name" value="4FE4S_FER_2"/>
    <property type="match status" value="2"/>
</dbReference>
<dbReference type="Pfam" id="PF04432">
    <property type="entry name" value="FrhB_FdhB_C"/>
    <property type="match status" value="1"/>
</dbReference>
<feature type="domain" description="4Fe-4S ferredoxin-type" evidence="2">
    <location>
        <begin position="67"/>
        <end position="95"/>
    </location>
</feature>
<dbReference type="InterPro" id="IPR007525">
    <property type="entry name" value="FrhB_FdhB_C"/>
</dbReference>
<dbReference type="Proteomes" id="UP000002698">
    <property type="component" value="Chromosome"/>
</dbReference>
<feature type="compositionally biased region" description="Basic and acidic residues" evidence="1">
    <location>
        <begin position="15"/>
        <end position="28"/>
    </location>
</feature>
<accession>A0A1U7EY07</accession>
<proteinExistence type="predicted"/>
<keyword evidence="4" id="KW-1185">Reference proteome</keyword>
<dbReference type="InterPro" id="IPR045220">
    <property type="entry name" value="FRHB/FDHB/HCAR-like"/>
</dbReference>
<sequence length="401" mass="42419">MSKRATPGVPSVGNDPRDSITESREPEEKTWFRDLDEAVIEADRCVQCGSCMAACPSDSIGIEPETGRPTLVRMCTGCSRCWDFCPRSGLRYERLNELEGESPDAAYAASADDDHEGQDGGAVTALLAGLLAAGEIDGAVVVSDGDDPLAGEATLATSPEELFESAGSTYSQTMQLGQVDDLVAESDLVDPDIALVGTPCVIQGAAALDRLQYDDELASVSLTVSLVCTRSFAADRLRSLLVGNGVDMDDVDSLEVVGGALTARDADGHRLLTKDVEAFDAAALRGCAECADAVGKAADISAGNVGSPDGKTTLLARTDDGTAAIEAAMEALDIDELDSTDALDAFADWNRRQAEATIPRERDSEASLTVTYTEHREAYDGTGREPEPLNPARVHQYEEWC</sequence>
<dbReference type="Pfam" id="PF14697">
    <property type="entry name" value="Fer4_21"/>
    <property type="match status" value="1"/>
</dbReference>
<dbReference type="EnsemblBacteria" id="CAI50094">
    <property type="protein sequence ID" value="CAI50094"/>
    <property type="gene ID" value="NP_4006A"/>
</dbReference>
<dbReference type="GO" id="GO:0052592">
    <property type="term" value="F:oxidoreductase activity, acting on CH or CH2 groups, with an iron-sulfur protein as acceptor"/>
    <property type="evidence" value="ECO:0007669"/>
    <property type="project" value="TreeGrafter"/>
</dbReference>
<dbReference type="eggNOG" id="arCOG02650">
    <property type="taxonomic scope" value="Archaea"/>
</dbReference>
<dbReference type="AlphaFoldDB" id="A0A1U7EY07"/>
<dbReference type="InterPro" id="IPR007516">
    <property type="entry name" value="Co_F420_Hydgase/DH_bsu_N"/>
</dbReference>
<dbReference type="InterPro" id="IPR017896">
    <property type="entry name" value="4Fe4S_Fe-S-bd"/>
</dbReference>
<organism evidence="3 4">
    <name type="scientific">Natronomonas pharaonis (strain ATCC 35678 / DSM 2160 / CIP 103997 / JCM 8858 / NBRC 14720 / NCIMB 2260 / Gabara)</name>
    <name type="common">Halobacterium pharaonis</name>
    <dbReference type="NCBI Taxonomy" id="348780"/>
    <lineage>
        <taxon>Archaea</taxon>
        <taxon>Methanobacteriati</taxon>
        <taxon>Methanobacteriota</taxon>
        <taxon>Stenosarchaea group</taxon>
        <taxon>Halobacteria</taxon>
        <taxon>Halobacteriales</taxon>
        <taxon>Natronomonadaceae</taxon>
        <taxon>Natronomonas</taxon>
    </lineage>
</organism>
<dbReference type="PROSITE" id="PS00198">
    <property type="entry name" value="4FE4S_FER_1"/>
    <property type="match status" value="2"/>
</dbReference>
<dbReference type="Pfam" id="PF04422">
    <property type="entry name" value="FrhB_FdhB_N"/>
    <property type="match status" value="1"/>
</dbReference>
<dbReference type="EMBL" id="CR936257">
    <property type="protein sequence ID" value="CAI50094.1"/>
    <property type="molecule type" value="Genomic_DNA"/>
</dbReference>
<gene>
    <name evidence="3" type="ordered locus">NP_4006A</name>
</gene>
<dbReference type="OrthoDB" id="38261at2157"/>
<dbReference type="KEGG" id="nph:NP_4006A"/>
<evidence type="ECO:0000313" key="4">
    <source>
        <dbReference type="Proteomes" id="UP000002698"/>
    </source>
</evidence>
<dbReference type="RefSeq" id="WP_011323710.1">
    <property type="nucleotide sequence ID" value="NC_007426.1"/>
</dbReference>
<evidence type="ECO:0000259" key="2">
    <source>
        <dbReference type="PROSITE" id="PS51379"/>
    </source>
</evidence>
<dbReference type="GeneID" id="3701936"/>
<dbReference type="SUPFAM" id="SSF54862">
    <property type="entry name" value="4Fe-4S ferredoxins"/>
    <property type="match status" value="1"/>
</dbReference>